<dbReference type="InterPro" id="IPR035979">
    <property type="entry name" value="RBD_domain_sf"/>
</dbReference>
<dbReference type="STRING" id="4555.A0A368PM44"/>
<feature type="region of interest" description="Disordered" evidence="3">
    <location>
        <begin position="208"/>
        <end position="283"/>
    </location>
</feature>
<dbReference type="OrthoDB" id="5970at2759"/>
<dbReference type="InterPro" id="IPR001878">
    <property type="entry name" value="Znf_CCHC"/>
</dbReference>
<organism evidence="6">
    <name type="scientific">Setaria italica</name>
    <name type="common">Foxtail millet</name>
    <name type="synonym">Panicum italicum</name>
    <dbReference type="NCBI Taxonomy" id="4555"/>
    <lineage>
        <taxon>Eukaryota</taxon>
        <taxon>Viridiplantae</taxon>
        <taxon>Streptophyta</taxon>
        <taxon>Embryophyta</taxon>
        <taxon>Tracheophyta</taxon>
        <taxon>Spermatophyta</taxon>
        <taxon>Magnoliopsida</taxon>
        <taxon>Liliopsida</taxon>
        <taxon>Poales</taxon>
        <taxon>Poaceae</taxon>
        <taxon>PACMAD clade</taxon>
        <taxon>Panicoideae</taxon>
        <taxon>Panicodae</taxon>
        <taxon>Paniceae</taxon>
        <taxon>Cenchrinae</taxon>
        <taxon>Setaria</taxon>
    </lineage>
</organism>
<dbReference type="CDD" id="cd00590">
    <property type="entry name" value="RRM_SF"/>
    <property type="match status" value="1"/>
</dbReference>
<dbReference type="PROSITE" id="PS50102">
    <property type="entry name" value="RRM"/>
    <property type="match status" value="1"/>
</dbReference>
<feature type="compositionally biased region" description="Basic and acidic residues" evidence="3">
    <location>
        <begin position="332"/>
        <end position="360"/>
    </location>
</feature>
<reference evidence="6" key="1">
    <citation type="journal article" date="2012" name="Nat. Biotechnol.">
        <title>Reference genome sequence of the model plant Setaria.</title>
        <authorList>
            <person name="Bennetzen J.L."/>
            <person name="Schmutz J."/>
            <person name="Wang H."/>
            <person name="Percifield R."/>
            <person name="Hawkins J."/>
            <person name="Pontaroli A.C."/>
            <person name="Estep M."/>
            <person name="Feng L."/>
            <person name="Vaughn J.N."/>
            <person name="Grimwood J."/>
            <person name="Jenkins J."/>
            <person name="Barry K."/>
            <person name="Lindquist E."/>
            <person name="Hellsten U."/>
            <person name="Deshpande S."/>
            <person name="Wang X."/>
            <person name="Wu X."/>
            <person name="Mitros T."/>
            <person name="Triplett J."/>
            <person name="Yang X."/>
            <person name="Ye C.Y."/>
            <person name="Mauro-Herrera M."/>
            <person name="Wang L."/>
            <person name="Li P."/>
            <person name="Sharma M."/>
            <person name="Sharma R."/>
            <person name="Ronald P.C."/>
            <person name="Panaud O."/>
            <person name="Kellogg E.A."/>
            <person name="Brutnell T.P."/>
            <person name="Doust A.N."/>
            <person name="Tuskan G.A."/>
            <person name="Rokhsar D."/>
            <person name="Devos K.M."/>
        </authorList>
    </citation>
    <scope>NUCLEOTIDE SEQUENCE [LARGE SCALE GENOMIC DNA]</scope>
    <source>
        <strain evidence="6">Yugu1</strain>
    </source>
</reference>
<dbReference type="PROSITE" id="PS50158">
    <property type="entry name" value="ZF_CCHC"/>
    <property type="match status" value="1"/>
</dbReference>
<evidence type="ECO:0000256" key="3">
    <source>
        <dbReference type="SAM" id="MobiDB-lite"/>
    </source>
</evidence>
<keyword evidence="1" id="KW-0862">Zinc</keyword>
<feature type="region of interest" description="Disordered" evidence="3">
    <location>
        <begin position="104"/>
        <end position="129"/>
    </location>
</feature>
<dbReference type="SMART" id="SM00360">
    <property type="entry name" value="RRM"/>
    <property type="match status" value="1"/>
</dbReference>
<feature type="domain" description="RRM" evidence="4">
    <location>
        <begin position="1"/>
        <end position="70"/>
    </location>
</feature>
<reference evidence="6" key="2">
    <citation type="submission" date="2015-07" db="EMBL/GenBank/DDBJ databases">
        <authorList>
            <person name="Noorani M."/>
        </authorList>
    </citation>
    <scope>NUCLEOTIDE SEQUENCE</scope>
    <source>
        <strain evidence="6">Yugu1</strain>
    </source>
</reference>
<feature type="region of interest" description="Disordered" evidence="3">
    <location>
        <begin position="151"/>
        <end position="173"/>
    </location>
</feature>
<dbReference type="Pfam" id="PF00098">
    <property type="entry name" value="zf-CCHC"/>
    <property type="match status" value="1"/>
</dbReference>
<feature type="compositionally biased region" description="Basic and acidic residues" evidence="3">
    <location>
        <begin position="496"/>
        <end position="521"/>
    </location>
</feature>
<evidence type="ECO:0000259" key="5">
    <source>
        <dbReference type="PROSITE" id="PS50158"/>
    </source>
</evidence>
<feature type="domain" description="CCHC-type" evidence="5">
    <location>
        <begin position="285"/>
        <end position="300"/>
    </location>
</feature>
<protein>
    <recommendedName>
        <fullName evidence="7">CCHC-type domain-containing protein</fullName>
    </recommendedName>
</protein>
<evidence type="ECO:0000313" key="6">
    <source>
        <dbReference type="EMBL" id="RCV06683.1"/>
    </source>
</evidence>
<keyword evidence="1" id="KW-0479">Metal-binding</keyword>
<dbReference type="PANTHER" id="PTHR48038:SF2">
    <property type="entry name" value="OS02G0536400 PROTEIN"/>
    <property type="match status" value="1"/>
</dbReference>
<dbReference type="EMBL" id="CM003528">
    <property type="protein sequence ID" value="RCV06683.1"/>
    <property type="molecule type" value="Genomic_DNA"/>
</dbReference>
<evidence type="ECO:0000256" key="2">
    <source>
        <dbReference type="PROSITE-ProRule" id="PRU00176"/>
    </source>
</evidence>
<evidence type="ECO:0008006" key="7">
    <source>
        <dbReference type="Google" id="ProtNLM"/>
    </source>
</evidence>
<dbReference type="Pfam" id="PF00076">
    <property type="entry name" value="RRM_1"/>
    <property type="match status" value="1"/>
</dbReference>
<evidence type="ECO:0000259" key="4">
    <source>
        <dbReference type="PROSITE" id="PS50102"/>
    </source>
</evidence>
<dbReference type="Gene3D" id="3.30.70.330">
    <property type="match status" value="1"/>
</dbReference>
<feature type="compositionally biased region" description="Basic and acidic residues" evidence="3">
    <location>
        <begin position="253"/>
        <end position="280"/>
    </location>
</feature>
<dbReference type="InterPro" id="IPR012677">
    <property type="entry name" value="Nucleotide-bd_a/b_plait_sf"/>
</dbReference>
<dbReference type="AlphaFoldDB" id="A0A368PM44"/>
<keyword evidence="1" id="KW-0863">Zinc-finger</keyword>
<proteinExistence type="predicted"/>
<dbReference type="GO" id="GO:0003723">
    <property type="term" value="F:RNA binding"/>
    <property type="evidence" value="ECO:0007669"/>
    <property type="project" value="UniProtKB-UniRule"/>
</dbReference>
<name>A0A368PM44_SETIT</name>
<dbReference type="KEGG" id="sita:101753427"/>
<accession>A0A368PM44</accession>
<dbReference type="InterPro" id="IPR036875">
    <property type="entry name" value="Znf_CCHC_sf"/>
</dbReference>
<gene>
    <name evidence="6" type="ORF">SETIT_1G182600v2</name>
</gene>
<dbReference type="SUPFAM" id="SSF57756">
    <property type="entry name" value="Retrovirus zinc finger-like domains"/>
    <property type="match status" value="1"/>
</dbReference>
<dbReference type="Gene3D" id="4.10.60.10">
    <property type="entry name" value="Zinc finger, CCHC-type"/>
    <property type="match status" value="1"/>
</dbReference>
<evidence type="ECO:0000256" key="1">
    <source>
        <dbReference type="PROSITE-ProRule" id="PRU00047"/>
    </source>
</evidence>
<feature type="compositionally biased region" description="Low complexity" evidence="3">
    <location>
        <begin position="419"/>
        <end position="454"/>
    </location>
</feature>
<keyword evidence="2" id="KW-0694">RNA-binding</keyword>
<dbReference type="PANTHER" id="PTHR48038">
    <property type="entry name" value="RIBONUCLEOPROTEIN RB97D"/>
    <property type="match status" value="1"/>
</dbReference>
<feature type="region of interest" description="Disordered" evidence="3">
    <location>
        <begin position="324"/>
        <end position="524"/>
    </location>
</feature>
<sequence>MSLHIGRLSQDVRHSYLEQLFQRFGRCTVNLKDGYGFAVYDSDGDATRALRALHGKYVCGERITVNWSKQQPRCSQGFRRSSRFVESFRGRNVRDARDSIRFRDSVARKSHPANHDQGHDPDAVPEKDSHKFTEVVDDAGENICDDLADAKRDEGGTIDEDPGEVKTDKGGTIDVDPEEVKAYKGGTIDEDPGEVKAGEGGTINANAIEHDRWAETGKGTPGGDSDDFDRYEPYHGYDRQEETENVTKASSYDSREPRRSSEKWWEHSDKHVDVSHDKSRSPPTCYKCGVAGHIARNCPQGIDDNFKARRDGLNFREKWQLRQRRFGSPSRRRPEVHVHPLDQTNHRVQDGRKPFSERNMRLPRLSNVLRDSRRHAHCSENMPQTNKEAHKRSRSERSRGSSPNSEPSSHSHHDNVKGSHSNRTSSDSRSRSPRSQSRFRAHSPSYSAHSSSKSTQHEGSRSNINHPVPFSVSASPQHKSSPDVENKNLEGLMNSRLEDNLEFRTRSKVKNMDDNKQEGKESVLNSKVLNGEVVVPDKDANTADYTGVNFDKNLVDDNAANRVQSQNVNFENSSSVKSKQDVLARNGRSKSLKLTTNEVIAALKHYGMEPQENSSDQPVEKYFGAARLWPWEIIYYRRRKKGPISTENYAKRVEQNKEFGIVDQYVRSSTGWWECP</sequence>
<dbReference type="GO" id="GO:0008270">
    <property type="term" value="F:zinc ion binding"/>
    <property type="evidence" value="ECO:0007669"/>
    <property type="project" value="UniProtKB-KW"/>
</dbReference>
<dbReference type="SUPFAM" id="SSF54928">
    <property type="entry name" value="RNA-binding domain, RBD"/>
    <property type="match status" value="1"/>
</dbReference>
<dbReference type="SMART" id="SM00343">
    <property type="entry name" value="ZnF_C2HC"/>
    <property type="match status" value="1"/>
</dbReference>
<feature type="compositionally biased region" description="Basic and acidic residues" evidence="3">
    <location>
        <begin position="228"/>
        <end position="242"/>
    </location>
</feature>
<dbReference type="InterPro" id="IPR000504">
    <property type="entry name" value="RRM_dom"/>
</dbReference>